<dbReference type="OrthoDB" id="10432473at2759"/>
<dbReference type="Proteomes" id="UP000033647">
    <property type="component" value="Unassembled WGS sequence"/>
</dbReference>
<dbReference type="EMBL" id="LAFY01000447">
    <property type="protein sequence ID" value="KJX97877.1"/>
    <property type="molecule type" value="Genomic_DNA"/>
</dbReference>
<evidence type="ECO:0000313" key="3">
    <source>
        <dbReference type="Proteomes" id="UP000033647"/>
    </source>
</evidence>
<sequence>MANVTAFSLNEEIFPPIVHDPKLSAKEAADPFAATHKPKYSLGVGGGTNRRRNEARRLAREQGRVRDAEDASEDDEDVEQETVAGEKEKSGKRKESRAENMTESAKGDEVAAFQAKLVARPKQKR</sequence>
<gene>
    <name evidence="2" type="ORF">TI39_contig455g00008</name>
</gene>
<keyword evidence="3" id="KW-1185">Reference proteome</keyword>
<feature type="compositionally biased region" description="Basic and acidic residues" evidence="1">
    <location>
        <begin position="51"/>
        <end position="69"/>
    </location>
</feature>
<feature type="compositionally biased region" description="Acidic residues" evidence="1">
    <location>
        <begin position="70"/>
        <end position="80"/>
    </location>
</feature>
<feature type="region of interest" description="Disordered" evidence="1">
    <location>
        <begin position="29"/>
        <end position="125"/>
    </location>
</feature>
<evidence type="ECO:0000256" key="1">
    <source>
        <dbReference type="SAM" id="MobiDB-lite"/>
    </source>
</evidence>
<name>A0A0F4GLB5_9PEZI</name>
<feature type="compositionally biased region" description="Basic and acidic residues" evidence="1">
    <location>
        <begin position="96"/>
        <end position="109"/>
    </location>
</feature>
<dbReference type="AlphaFoldDB" id="A0A0F4GLB5"/>
<accession>A0A0F4GLB5</accession>
<organism evidence="2 3">
    <name type="scientific">Zymoseptoria brevis</name>
    <dbReference type="NCBI Taxonomy" id="1047168"/>
    <lineage>
        <taxon>Eukaryota</taxon>
        <taxon>Fungi</taxon>
        <taxon>Dikarya</taxon>
        <taxon>Ascomycota</taxon>
        <taxon>Pezizomycotina</taxon>
        <taxon>Dothideomycetes</taxon>
        <taxon>Dothideomycetidae</taxon>
        <taxon>Mycosphaerellales</taxon>
        <taxon>Mycosphaerellaceae</taxon>
        <taxon>Zymoseptoria</taxon>
    </lineage>
</organism>
<comment type="caution">
    <text evidence="2">The sequence shown here is derived from an EMBL/GenBank/DDBJ whole genome shotgun (WGS) entry which is preliminary data.</text>
</comment>
<protein>
    <submittedName>
        <fullName evidence="2">Uncharacterized protein</fullName>
    </submittedName>
</protein>
<reference evidence="2 3" key="1">
    <citation type="submission" date="2015-03" db="EMBL/GenBank/DDBJ databases">
        <title>RNA-seq based gene annotation and comparative genomics of four Zymoseptoria species reveal species-specific pathogenicity related genes and transposable element activity.</title>
        <authorList>
            <person name="Grandaubert J."/>
            <person name="Bhattacharyya A."/>
            <person name="Stukenbrock E.H."/>
        </authorList>
    </citation>
    <scope>NUCLEOTIDE SEQUENCE [LARGE SCALE GENOMIC DNA]</scope>
    <source>
        <strain evidence="2 3">Zb18110</strain>
    </source>
</reference>
<proteinExistence type="predicted"/>
<evidence type="ECO:0000313" key="2">
    <source>
        <dbReference type="EMBL" id="KJX97877.1"/>
    </source>
</evidence>